<dbReference type="Proteomes" id="UP001500929">
    <property type="component" value="Unassembled WGS sequence"/>
</dbReference>
<dbReference type="RefSeq" id="WP_259479107.1">
    <property type="nucleotide sequence ID" value="NZ_BAAAQY010000004.1"/>
</dbReference>
<dbReference type="InterPro" id="IPR017853">
    <property type="entry name" value="GH"/>
</dbReference>
<evidence type="ECO:0000256" key="2">
    <source>
        <dbReference type="ARBA" id="ARBA00005336"/>
    </source>
</evidence>
<feature type="chain" id="PRO_5045745766" description="beta-N-acetylhexosaminidase" evidence="7">
    <location>
        <begin position="25"/>
        <end position="414"/>
    </location>
</feature>
<comment type="catalytic activity">
    <reaction evidence="1">
        <text>Hydrolysis of terminal non-reducing N-acetyl-D-hexosamine residues in N-acetyl-beta-D-hexosaminides.</text>
        <dbReference type="EC" id="3.2.1.52"/>
    </reaction>
</comment>
<dbReference type="SUPFAM" id="SSF51445">
    <property type="entry name" value="(Trans)glycosidases"/>
    <property type="match status" value="1"/>
</dbReference>
<evidence type="ECO:0000313" key="9">
    <source>
        <dbReference type="EMBL" id="GAA2231868.1"/>
    </source>
</evidence>
<organism evidence="9 10">
    <name type="scientific">Herbiconiux moechotypicola</name>
    <dbReference type="NCBI Taxonomy" id="637393"/>
    <lineage>
        <taxon>Bacteria</taxon>
        <taxon>Bacillati</taxon>
        <taxon>Actinomycetota</taxon>
        <taxon>Actinomycetes</taxon>
        <taxon>Micrococcales</taxon>
        <taxon>Microbacteriaceae</taxon>
        <taxon>Herbiconiux</taxon>
    </lineage>
</organism>
<accession>A0ABN3DIA8</accession>
<dbReference type="InterPro" id="IPR036962">
    <property type="entry name" value="Glyco_hydro_3_N_sf"/>
</dbReference>
<keyword evidence="10" id="KW-1185">Reference proteome</keyword>
<dbReference type="InterPro" id="IPR001764">
    <property type="entry name" value="Glyco_hydro_3_N"/>
</dbReference>
<dbReference type="PANTHER" id="PTHR30480">
    <property type="entry name" value="BETA-HEXOSAMINIDASE-RELATED"/>
    <property type="match status" value="1"/>
</dbReference>
<dbReference type="PROSITE" id="PS51257">
    <property type="entry name" value="PROKAR_LIPOPROTEIN"/>
    <property type="match status" value="1"/>
</dbReference>
<feature type="signal peptide" evidence="7">
    <location>
        <begin position="1"/>
        <end position="24"/>
    </location>
</feature>
<proteinExistence type="inferred from homology"/>
<feature type="region of interest" description="Disordered" evidence="6">
    <location>
        <begin position="33"/>
        <end position="62"/>
    </location>
</feature>
<comment type="caution">
    <text evidence="9">The sequence shown here is derived from an EMBL/GenBank/DDBJ whole genome shotgun (WGS) entry which is preliminary data.</text>
</comment>
<sequence>MRGSRGLKRLVGAAAITVVLGALAACSGEPGAGPAAADATATAPTVTAGPGSAGQTRAPDARTRAAFPALSPAERIRLYAQVRLQSMTLEQKIASMIMVHVPGADPAPLAAYLDANRPGGLLLLGDNVPGDSGQAAALTGALPVDTGLGTLVAIDEEGGIVARLSADTYPAADTLKDAPVEDTTAAFDQRAALLEQTGMTVNFGIVADVTDDPSSFIFERALGTTPQSSSERVAAAVAAEQGRVFSTLKHFPGHGAAGGDSHTSIPTTALPLEQWRTDDAPPFQAGIDAGAELVMFGHLVYSAVDPAPASLSPEWHRILRDELGFEGVAVTDDLLMLEHSGVPAYADRTANAIAAVGAGNDLLLYNTTVDLPGLVASIAWAARTGALDPALIDDAALRVLELRRELWLATGGRA</sequence>
<dbReference type="InterPro" id="IPR050226">
    <property type="entry name" value="NagZ_Beta-hexosaminidase"/>
</dbReference>
<comment type="similarity">
    <text evidence="2">Belongs to the glycosyl hydrolase 3 family.</text>
</comment>
<dbReference type="PANTHER" id="PTHR30480:SF13">
    <property type="entry name" value="BETA-HEXOSAMINIDASE"/>
    <property type="match status" value="1"/>
</dbReference>
<evidence type="ECO:0000256" key="1">
    <source>
        <dbReference type="ARBA" id="ARBA00001231"/>
    </source>
</evidence>
<gene>
    <name evidence="9" type="ORF">GCM10009851_16090</name>
</gene>
<feature type="domain" description="Glycoside hydrolase family 3 N-terminal" evidence="8">
    <location>
        <begin position="88"/>
        <end position="402"/>
    </location>
</feature>
<protein>
    <recommendedName>
        <fullName evidence="3">beta-N-acetylhexosaminidase</fullName>
        <ecNumber evidence="3">3.2.1.52</ecNumber>
    </recommendedName>
</protein>
<dbReference type="Gene3D" id="3.20.20.300">
    <property type="entry name" value="Glycoside hydrolase, family 3, N-terminal domain"/>
    <property type="match status" value="1"/>
</dbReference>
<dbReference type="EC" id="3.2.1.52" evidence="3"/>
<evidence type="ECO:0000259" key="8">
    <source>
        <dbReference type="Pfam" id="PF00933"/>
    </source>
</evidence>
<evidence type="ECO:0000256" key="4">
    <source>
        <dbReference type="ARBA" id="ARBA00022801"/>
    </source>
</evidence>
<reference evidence="9 10" key="1">
    <citation type="journal article" date="2019" name="Int. J. Syst. Evol. Microbiol.">
        <title>The Global Catalogue of Microorganisms (GCM) 10K type strain sequencing project: providing services to taxonomists for standard genome sequencing and annotation.</title>
        <authorList>
            <consortium name="The Broad Institute Genomics Platform"/>
            <consortium name="The Broad Institute Genome Sequencing Center for Infectious Disease"/>
            <person name="Wu L."/>
            <person name="Ma J."/>
        </authorList>
    </citation>
    <scope>NUCLEOTIDE SEQUENCE [LARGE SCALE GENOMIC DNA]</scope>
    <source>
        <strain evidence="9 10">JCM 16117</strain>
    </source>
</reference>
<keyword evidence="7" id="KW-0732">Signal</keyword>
<name>A0ABN3DIA8_9MICO</name>
<keyword evidence="5" id="KW-0326">Glycosidase</keyword>
<dbReference type="Pfam" id="PF00933">
    <property type="entry name" value="Glyco_hydro_3"/>
    <property type="match status" value="1"/>
</dbReference>
<evidence type="ECO:0000256" key="3">
    <source>
        <dbReference type="ARBA" id="ARBA00012663"/>
    </source>
</evidence>
<evidence type="ECO:0000256" key="6">
    <source>
        <dbReference type="SAM" id="MobiDB-lite"/>
    </source>
</evidence>
<feature type="compositionally biased region" description="Low complexity" evidence="6">
    <location>
        <begin position="33"/>
        <end position="54"/>
    </location>
</feature>
<evidence type="ECO:0000256" key="7">
    <source>
        <dbReference type="SAM" id="SignalP"/>
    </source>
</evidence>
<keyword evidence="4" id="KW-0378">Hydrolase</keyword>
<evidence type="ECO:0000313" key="10">
    <source>
        <dbReference type="Proteomes" id="UP001500929"/>
    </source>
</evidence>
<evidence type="ECO:0000256" key="5">
    <source>
        <dbReference type="ARBA" id="ARBA00023295"/>
    </source>
</evidence>
<dbReference type="EMBL" id="BAAAQY010000004">
    <property type="protein sequence ID" value="GAA2231868.1"/>
    <property type="molecule type" value="Genomic_DNA"/>
</dbReference>